<dbReference type="OrthoDB" id="9791529at2"/>
<dbReference type="RefSeq" id="WP_100713202.1">
    <property type="nucleotide sequence ID" value="NZ_NPDY01000004.1"/>
</dbReference>
<dbReference type="AlphaFoldDB" id="A0A2M9ZLC7"/>
<accession>A0A2M9ZLC7</accession>
<dbReference type="InterPro" id="IPR029069">
    <property type="entry name" value="HotDog_dom_sf"/>
</dbReference>
<dbReference type="Proteomes" id="UP000231990">
    <property type="component" value="Unassembled WGS sequence"/>
</dbReference>
<sequence length="187" mass="22264">MKLRFRVLYLLLSGFWKKPIGFLEQATLRLSVLPNDIDIQRMTNDRYFAFMDLGRFDFMRRLGLLRKAFLVKKWVPLILFQTIHYRYPIGLFQKIELKTRVLWWDEYDFWIEQVFMRKNRILATGYVQGAWFGKKGRISSTEFFDLIKMEYSTPHPPANLGPFLDASRQIVSGAKRKSQEPSSVLQL</sequence>
<gene>
    <name evidence="1" type="ORF">CH360_06450</name>
    <name evidence="2" type="ORF">CH373_12520</name>
</gene>
<evidence type="ECO:0000313" key="1">
    <source>
        <dbReference type="EMBL" id="PJZ70240.1"/>
    </source>
</evidence>
<dbReference type="CDD" id="cd00586">
    <property type="entry name" value="4HBT"/>
    <property type="match status" value="1"/>
</dbReference>
<dbReference type="EMBL" id="NPDZ01000007">
    <property type="protein sequence ID" value="PJZ72876.1"/>
    <property type="molecule type" value="Genomic_DNA"/>
</dbReference>
<reference evidence="3 4" key="1">
    <citation type="submission" date="2017-07" db="EMBL/GenBank/DDBJ databases">
        <title>Leptospira spp. isolated from tropical soils.</title>
        <authorList>
            <person name="Thibeaux R."/>
            <person name="Iraola G."/>
            <person name="Ferres I."/>
            <person name="Bierque E."/>
            <person name="Girault D."/>
            <person name="Soupe-Gilbert M.-E."/>
            <person name="Picardeau M."/>
            <person name="Goarant C."/>
        </authorList>
    </citation>
    <scope>NUCLEOTIDE SEQUENCE [LARGE SCALE GENOMIC DNA]</scope>
    <source>
        <strain evidence="2 4">FH1-B-B1</strain>
        <strain evidence="1 3">FH1-B-C1</strain>
    </source>
</reference>
<dbReference type="PANTHER" id="PTHR12475">
    <property type="match status" value="1"/>
</dbReference>
<proteinExistence type="predicted"/>
<evidence type="ECO:0000313" key="3">
    <source>
        <dbReference type="Proteomes" id="UP000231962"/>
    </source>
</evidence>
<dbReference type="Pfam" id="PF13279">
    <property type="entry name" value="4HBT_2"/>
    <property type="match status" value="1"/>
</dbReference>
<dbReference type="SUPFAM" id="SSF54637">
    <property type="entry name" value="Thioesterase/thiol ester dehydrase-isomerase"/>
    <property type="match status" value="1"/>
</dbReference>
<dbReference type="Gene3D" id="3.10.129.10">
    <property type="entry name" value="Hotdog Thioesterase"/>
    <property type="match status" value="1"/>
</dbReference>
<dbReference type="Proteomes" id="UP000231962">
    <property type="component" value="Unassembled WGS sequence"/>
</dbReference>
<evidence type="ECO:0008006" key="5">
    <source>
        <dbReference type="Google" id="ProtNLM"/>
    </source>
</evidence>
<name>A0A2M9ZLC7_9LEPT</name>
<keyword evidence="3" id="KW-1185">Reference proteome</keyword>
<dbReference type="PANTHER" id="PTHR12475:SF4">
    <property type="entry name" value="PROTEIN THEM6"/>
    <property type="match status" value="1"/>
</dbReference>
<evidence type="ECO:0000313" key="4">
    <source>
        <dbReference type="Proteomes" id="UP000231990"/>
    </source>
</evidence>
<dbReference type="InterPro" id="IPR051490">
    <property type="entry name" value="THEM6_lcsJ_thioesterase"/>
</dbReference>
<organism evidence="2 4">
    <name type="scientific">Leptospira perolatii</name>
    <dbReference type="NCBI Taxonomy" id="2023191"/>
    <lineage>
        <taxon>Bacteria</taxon>
        <taxon>Pseudomonadati</taxon>
        <taxon>Spirochaetota</taxon>
        <taxon>Spirochaetia</taxon>
        <taxon>Leptospirales</taxon>
        <taxon>Leptospiraceae</taxon>
        <taxon>Leptospira</taxon>
    </lineage>
</organism>
<evidence type="ECO:0000313" key="2">
    <source>
        <dbReference type="EMBL" id="PJZ72876.1"/>
    </source>
</evidence>
<comment type="caution">
    <text evidence="2">The sequence shown here is derived from an EMBL/GenBank/DDBJ whole genome shotgun (WGS) entry which is preliminary data.</text>
</comment>
<dbReference type="EMBL" id="NPDY01000004">
    <property type="protein sequence ID" value="PJZ70240.1"/>
    <property type="molecule type" value="Genomic_DNA"/>
</dbReference>
<protein>
    <recommendedName>
        <fullName evidence="5">Thioesterase</fullName>
    </recommendedName>
</protein>